<organism evidence="2">
    <name type="scientific">Planktothricoides sp. SpSt-374</name>
    <dbReference type="NCBI Taxonomy" id="2282167"/>
    <lineage>
        <taxon>Bacteria</taxon>
        <taxon>Bacillati</taxon>
        <taxon>Cyanobacteriota</taxon>
        <taxon>Cyanophyceae</taxon>
        <taxon>Oscillatoriophycideae</taxon>
        <taxon>Oscillatoriales</taxon>
        <taxon>Oscillatoriaceae</taxon>
        <taxon>Planktothricoides</taxon>
    </lineage>
</organism>
<dbReference type="PROSITE" id="PS51819">
    <property type="entry name" value="VOC"/>
    <property type="match status" value="1"/>
</dbReference>
<dbReference type="AlphaFoldDB" id="A0A7C3VQJ5"/>
<dbReference type="InterPro" id="IPR004360">
    <property type="entry name" value="Glyas_Fos-R_dOase_dom"/>
</dbReference>
<name>A0A7C3VQJ5_9CYAN</name>
<dbReference type="Gene3D" id="3.10.180.10">
    <property type="entry name" value="2,3-Dihydroxybiphenyl 1,2-Dioxygenase, domain 1"/>
    <property type="match status" value="1"/>
</dbReference>
<accession>A0A7C3VQJ5</accession>
<dbReference type="SUPFAM" id="SSF54593">
    <property type="entry name" value="Glyoxalase/Bleomycin resistance protein/Dihydroxybiphenyl dioxygenase"/>
    <property type="match status" value="1"/>
</dbReference>
<protein>
    <submittedName>
        <fullName evidence="2">Glyoxalase</fullName>
    </submittedName>
</protein>
<comment type="caution">
    <text evidence="2">The sequence shown here is derived from an EMBL/GenBank/DDBJ whole genome shotgun (WGS) entry which is preliminary data.</text>
</comment>
<dbReference type="InterPro" id="IPR037523">
    <property type="entry name" value="VOC_core"/>
</dbReference>
<evidence type="ECO:0000313" key="2">
    <source>
        <dbReference type="EMBL" id="HGG01311.1"/>
    </source>
</evidence>
<dbReference type="InterPro" id="IPR029068">
    <property type="entry name" value="Glyas_Bleomycin-R_OHBP_Dase"/>
</dbReference>
<gene>
    <name evidence="2" type="ORF">ENR15_11845</name>
</gene>
<sequence length="57" mass="6567">MKINGIHHVAMIGSDYEKSKQFYAEILGLKIIAENYRLERASDSLDLQADPNRIELF</sequence>
<dbReference type="Pfam" id="PF00903">
    <property type="entry name" value="Glyoxalase"/>
    <property type="match status" value="1"/>
</dbReference>
<feature type="domain" description="VOC" evidence="1">
    <location>
        <begin position="5"/>
        <end position="57"/>
    </location>
</feature>
<evidence type="ECO:0000259" key="1">
    <source>
        <dbReference type="PROSITE" id="PS51819"/>
    </source>
</evidence>
<reference evidence="2" key="1">
    <citation type="journal article" date="2020" name="mSystems">
        <title>Genome- and Community-Level Interaction Insights into Carbon Utilization and Element Cycling Functions of Hydrothermarchaeota in Hydrothermal Sediment.</title>
        <authorList>
            <person name="Zhou Z."/>
            <person name="Liu Y."/>
            <person name="Xu W."/>
            <person name="Pan J."/>
            <person name="Luo Z.H."/>
            <person name="Li M."/>
        </authorList>
    </citation>
    <scope>NUCLEOTIDE SEQUENCE [LARGE SCALE GENOMIC DNA]</scope>
    <source>
        <strain evidence="2">SpSt-374</strain>
    </source>
</reference>
<dbReference type="EMBL" id="DSPX01000120">
    <property type="protein sequence ID" value="HGG01311.1"/>
    <property type="molecule type" value="Genomic_DNA"/>
</dbReference>
<proteinExistence type="predicted"/>